<feature type="domain" description="Dynein axonemal assembly factor 5 HEAT-repeat" evidence="1">
    <location>
        <begin position="335"/>
        <end position="527"/>
    </location>
</feature>
<evidence type="ECO:0000313" key="4">
    <source>
        <dbReference type="Proteomes" id="UP000292052"/>
    </source>
</evidence>
<comment type="caution">
    <text evidence="3">The sequence shown here is derived from an EMBL/GenBank/DDBJ whole genome shotgun (WGS) entry which is preliminary data.</text>
</comment>
<evidence type="ECO:0000259" key="2">
    <source>
        <dbReference type="Pfam" id="PF25757"/>
    </source>
</evidence>
<dbReference type="GO" id="GO:0005737">
    <property type="term" value="C:cytoplasm"/>
    <property type="evidence" value="ECO:0007669"/>
    <property type="project" value="TreeGrafter"/>
</dbReference>
<dbReference type="SUPFAM" id="SSF48371">
    <property type="entry name" value="ARM repeat"/>
    <property type="match status" value="1"/>
</dbReference>
<evidence type="ECO:0000313" key="3">
    <source>
        <dbReference type="EMBL" id="RZC34979.1"/>
    </source>
</evidence>
<dbReference type="OrthoDB" id="413572at2759"/>
<dbReference type="PANTHER" id="PTHR16216:SF2">
    <property type="entry name" value="DYNEIN AXONEMAL ASSEMBLY FACTOR 5"/>
    <property type="match status" value="1"/>
</dbReference>
<dbReference type="EMBL" id="QDEB01075176">
    <property type="protein sequence ID" value="RZC34979.1"/>
    <property type="molecule type" value="Genomic_DNA"/>
</dbReference>
<sequence>MPQSEDNSAENVQTAKKIALILQSDDKKARRQALADLEKFLSNPNKEFSNQDLRNIFVETQMYTLNGFRDKTEIVREQAIKFMNFLIVDKLPLNDFYLTYVFPVLVERIGSLELIEESEEIRLELVKFLQAIILKYSNTEQLKPFVGDCVIILCETVKDKHPAIKELSCKCVIDLAQALPRDFHLQAENLVKPIITCFGHQRYRVRVEAIKAIGTTLYLSMIIIQRTISGEVIMHSSYKGLDEAIGPMAEKLFDQIPLVRRTVAQVAARWLLEYRDRYSFFYKIMPLLLTGLNDEVEDTRIESHRLWEKVGLQYKNENEKDLKDEIDFLLEPPKYYPEHLKRPNLGCRVLVQRNVGKLTKALSSELTSWQEDIRVRCSQLLCGLALHSEDGITQNLQGLLPAMYSAARDEDQRVVVNIIQASEIMGLFVPIKTWYKLVLPVLEDGAHFGHLSVLYGFIKGTPQEYITDSLNEISGLLSEDSICYTRKKKVQIELIKCVDAISEKITERSDSEVGFHLFKIIIASISLRDPENVNIDSRLLDPLYKVLGFPDRGSVWSAYTGRLLSHIQTDPKSWTVVTAQRCILETILLESSRAFGENLPVIASILVEALDPDADAESRLKTFWALSSAFDNKSIIFEKSEDLTEFFDSLISGVFVPSLVWHPGRTAEAMRTMAASCLLCALTPIEGVSLFNSAPILRDLCEKLVPLLISLMEDAAFRSRELAMECVTLLKGHACEHNIWTNEDLIKIYPEILKRLDDPIEKVRLCALRVLPEIFAKTPEAFKEAHYKAHHEFIVDTLLTHFDDDDHNVRNLVFDVLKVIATINLQLVSDKVERHKPLLCNQKGCDEVLDYLKQMMLE</sequence>
<dbReference type="Pfam" id="PF24573">
    <property type="entry name" value="HEAT_DAAF5"/>
    <property type="match status" value="1"/>
</dbReference>
<dbReference type="GO" id="GO:0036159">
    <property type="term" value="P:inner dynein arm assembly"/>
    <property type="evidence" value="ECO:0007669"/>
    <property type="project" value="TreeGrafter"/>
</dbReference>
<name>A0A482VRA7_ASBVE</name>
<organism evidence="3 4">
    <name type="scientific">Asbolus verrucosus</name>
    <name type="common">Desert ironclad beetle</name>
    <dbReference type="NCBI Taxonomy" id="1661398"/>
    <lineage>
        <taxon>Eukaryota</taxon>
        <taxon>Metazoa</taxon>
        <taxon>Ecdysozoa</taxon>
        <taxon>Arthropoda</taxon>
        <taxon>Hexapoda</taxon>
        <taxon>Insecta</taxon>
        <taxon>Pterygota</taxon>
        <taxon>Neoptera</taxon>
        <taxon>Endopterygota</taxon>
        <taxon>Coleoptera</taxon>
        <taxon>Polyphaga</taxon>
        <taxon>Cucujiformia</taxon>
        <taxon>Tenebrionidae</taxon>
        <taxon>Pimeliinae</taxon>
        <taxon>Asbolus</taxon>
    </lineage>
</organism>
<dbReference type="GO" id="GO:0003341">
    <property type="term" value="P:cilium movement"/>
    <property type="evidence" value="ECO:0007669"/>
    <property type="project" value="TreeGrafter"/>
</dbReference>
<evidence type="ECO:0000259" key="1">
    <source>
        <dbReference type="Pfam" id="PF24573"/>
    </source>
</evidence>
<proteinExistence type="predicted"/>
<dbReference type="Gene3D" id="1.25.10.10">
    <property type="entry name" value="Leucine-rich Repeat Variant"/>
    <property type="match status" value="3"/>
</dbReference>
<dbReference type="InterPro" id="IPR016024">
    <property type="entry name" value="ARM-type_fold"/>
</dbReference>
<dbReference type="STRING" id="1661398.A0A482VRA7"/>
<reference evidence="3 4" key="1">
    <citation type="submission" date="2017-03" db="EMBL/GenBank/DDBJ databases">
        <title>Genome of the blue death feigning beetle - Asbolus verrucosus.</title>
        <authorList>
            <person name="Rider S.D."/>
        </authorList>
    </citation>
    <scope>NUCLEOTIDE SEQUENCE [LARGE SCALE GENOMIC DNA]</scope>
    <source>
        <strain evidence="3">Butters</strain>
        <tissue evidence="3">Head and leg muscle</tissue>
    </source>
</reference>
<dbReference type="InterPro" id="IPR057978">
    <property type="entry name" value="TPR_DAAF5"/>
</dbReference>
<protein>
    <submittedName>
        <fullName evidence="3">HEAT repeat-containing protein 2</fullName>
    </submittedName>
</protein>
<keyword evidence="4" id="KW-1185">Reference proteome</keyword>
<dbReference type="Pfam" id="PF25757">
    <property type="entry name" value="TPR_DNAAF5"/>
    <property type="match status" value="1"/>
</dbReference>
<dbReference type="InterPro" id="IPR011989">
    <property type="entry name" value="ARM-like"/>
</dbReference>
<dbReference type="InterPro" id="IPR052623">
    <property type="entry name" value="DAAF5"/>
</dbReference>
<dbReference type="PANTHER" id="PTHR16216">
    <property type="entry name" value="DYNEIN ASSEMBLY FACTOR 5, AXONEMAL"/>
    <property type="match status" value="1"/>
</dbReference>
<dbReference type="AlphaFoldDB" id="A0A482VRA7"/>
<dbReference type="GO" id="GO:0045505">
    <property type="term" value="F:dynein intermediate chain binding"/>
    <property type="evidence" value="ECO:0007669"/>
    <property type="project" value="TreeGrafter"/>
</dbReference>
<accession>A0A482VRA7</accession>
<feature type="domain" description="Dynein axonemal assembly factor 5 TPR repeats" evidence="2">
    <location>
        <begin position="21"/>
        <end position="324"/>
    </location>
</feature>
<dbReference type="InterPro" id="IPR056497">
    <property type="entry name" value="HEAT_DAAF5"/>
</dbReference>
<gene>
    <name evidence="3" type="ORF">BDFB_001387</name>
</gene>
<dbReference type="Proteomes" id="UP000292052">
    <property type="component" value="Unassembled WGS sequence"/>
</dbReference>
<dbReference type="GO" id="GO:0036158">
    <property type="term" value="P:outer dynein arm assembly"/>
    <property type="evidence" value="ECO:0007669"/>
    <property type="project" value="TreeGrafter"/>
</dbReference>